<dbReference type="STRING" id="1246995.AFR_02935"/>
<dbReference type="PANTHER" id="PTHR44216:SF3">
    <property type="entry name" value="PROTEIN O-MANNOSYL-TRANSFERASE TMTC2"/>
    <property type="match status" value="1"/>
</dbReference>
<dbReference type="Pfam" id="PF14559">
    <property type="entry name" value="TPR_19"/>
    <property type="match status" value="1"/>
</dbReference>
<dbReference type="InterPro" id="IPR019734">
    <property type="entry name" value="TPR_rpt"/>
</dbReference>
<keyword evidence="3" id="KW-1185">Reference proteome</keyword>
<dbReference type="HOGENOM" id="CLU_1131704_0_0_11"/>
<feature type="transmembrane region" description="Helical" evidence="1">
    <location>
        <begin position="219"/>
        <end position="237"/>
    </location>
</feature>
<dbReference type="SUPFAM" id="SSF48452">
    <property type="entry name" value="TPR-like"/>
    <property type="match status" value="1"/>
</dbReference>
<dbReference type="Proteomes" id="UP000017746">
    <property type="component" value="Chromosome"/>
</dbReference>
<dbReference type="InterPro" id="IPR011990">
    <property type="entry name" value="TPR-like_helical_dom_sf"/>
</dbReference>
<keyword evidence="1" id="KW-1133">Transmembrane helix</keyword>
<dbReference type="Gene3D" id="1.25.40.10">
    <property type="entry name" value="Tetratricopeptide repeat domain"/>
    <property type="match status" value="1"/>
</dbReference>
<dbReference type="GO" id="GO:0035269">
    <property type="term" value="P:protein O-linked glycosylation via mannose"/>
    <property type="evidence" value="ECO:0007669"/>
    <property type="project" value="TreeGrafter"/>
</dbReference>
<dbReference type="RefSeq" id="WP_023357819.1">
    <property type="nucleotide sequence ID" value="NC_022657.1"/>
</dbReference>
<dbReference type="InterPro" id="IPR052384">
    <property type="entry name" value="TMTC_O-mannosyltransferase"/>
</dbReference>
<dbReference type="EMBL" id="CP006272">
    <property type="protein sequence ID" value="AGZ38876.1"/>
    <property type="molecule type" value="Genomic_DNA"/>
</dbReference>
<protein>
    <submittedName>
        <fullName evidence="2">Uncharacterized protein</fullName>
    </submittedName>
</protein>
<gene>
    <name evidence="2" type="ORF">AFR_02935</name>
</gene>
<dbReference type="eggNOG" id="COG0457">
    <property type="taxonomic scope" value="Bacteria"/>
</dbReference>
<dbReference type="GO" id="GO:0000030">
    <property type="term" value="F:mannosyltransferase activity"/>
    <property type="evidence" value="ECO:0007669"/>
    <property type="project" value="TreeGrafter"/>
</dbReference>
<accession>U5VT89</accession>
<dbReference type="Pfam" id="PF13181">
    <property type="entry name" value="TPR_8"/>
    <property type="match status" value="1"/>
</dbReference>
<dbReference type="KEGG" id="afs:AFR_02935"/>
<evidence type="ECO:0000313" key="3">
    <source>
        <dbReference type="Proteomes" id="UP000017746"/>
    </source>
</evidence>
<dbReference type="PATRIC" id="fig|1246995.3.peg.590"/>
<dbReference type="SMART" id="SM00028">
    <property type="entry name" value="TPR"/>
    <property type="match status" value="4"/>
</dbReference>
<evidence type="ECO:0000313" key="2">
    <source>
        <dbReference type="EMBL" id="AGZ38876.1"/>
    </source>
</evidence>
<keyword evidence="1" id="KW-0472">Membrane</keyword>
<name>U5VT89_9ACTN</name>
<dbReference type="PANTHER" id="PTHR44216">
    <property type="entry name" value="PROTEIN O-MANNOSYL-TRANSFERASE TMTC2"/>
    <property type="match status" value="1"/>
</dbReference>
<keyword evidence="1" id="KW-0812">Transmembrane</keyword>
<organism evidence="2 3">
    <name type="scientific">Actinoplanes friuliensis DSM 7358</name>
    <dbReference type="NCBI Taxonomy" id="1246995"/>
    <lineage>
        <taxon>Bacteria</taxon>
        <taxon>Bacillati</taxon>
        <taxon>Actinomycetota</taxon>
        <taxon>Actinomycetes</taxon>
        <taxon>Micromonosporales</taxon>
        <taxon>Micromonosporaceae</taxon>
        <taxon>Actinoplanes</taxon>
    </lineage>
</organism>
<sequence length="245" mass="25400">MTPDLQPAEDLLDSRDALGAAVRVGAVLATDPDHVPALLLMARAQIALSHPGTAVELAERACELAPADPATLNVLSLALTGAGRHDEAVTAARQAVRADPREAAHHDRLARALLGAGRFTEAEQAAETAVTLEPGVPGILLTLAAAHAGLDHRDRARRVLFAVLEIDPHHVEARAQLVRLAVPASRNVRRPAVAPGRLVVPALALGLVGLVLLLQGFTAPAVACLGLAVVFLLAGGFRGNHSEQA</sequence>
<dbReference type="AlphaFoldDB" id="U5VT89"/>
<evidence type="ECO:0000256" key="1">
    <source>
        <dbReference type="SAM" id="Phobius"/>
    </source>
</evidence>
<reference evidence="2 3" key="1">
    <citation type="journal article" date="2014" name="J. Biotechnol.">
        <title>Complete genome sequence of the actinobacterium Actinoplanes friuliensis HAG 010964, producer of the lipopeptide antibiotic friulimycin.</title>
        <authorList>
            <person name="Ruckert C."/>
            <person name="Szczepanowski R."/>
            <person name="Albersmeier A."/>
            <person name="Goesmann A."/>
            <person name="Fischer N."/>
            <person name="Steinkamper A."/>
            <person name="Puhler A."/>
            <person name="Biener R."/>
            <person name="Schwartz D."/>
            <person name="Kalinowski J."/>
        </authorList>
    </citation>
    <scope>NUCLEOTIDE SEQUENCE [LARGE SCALE GENOMIC DNA]</scope>
    <source>
        <strain evidence="2 3">DSM 7358</strain>
    </source>
</reference>
<proteinExistence type="predicted"/>
<dbReference type="OrthoDB" id="3284963at2"/>